<reference evidence="1" key="1">
    <citation type="submission" date="2023-04" db="EMBL/GenBank/DDBJ databases">
        <authorList>
            <consortium name="ELIXIR-Norway"/>
        </authorList>
    </citation>
    <scope>NUCLEOTIDE SEQUENCE [LARGE SCALE GENOMIC DNA]</scope>
</reference>
<proteinExistence type="predicted"/>
<name>A0ABN8YQ42_RANTA</name>
<gene>
    <name evidence="1" type="ORF">MRATA1EN1_LOCUS12152</name>
</gene>
<evidence type="ECO:0000313" key="1">
    <source>
        <dbReference type="EMBL" id="CAI9163190.1"/>
    </source>
</evidence>
<evidence type="ECO:0000313" key="2">
    <source>
        <dbReference type="Proteomes" id="UP001176941"/>
    </source>
</evidence>
<dbReference type="EMBL" id="OX459957">
    <property type="protein sequence ID" value="CAI9163190.1"/>
    <property type="molecule type" value="Genomic_DNA"/>
</dbReference>
<accession>A0ABN8YQ42</accession>
<organism evidence="1 2">
    <name type="scientific">Rangifer tarandus platyrhynchus</name>
    <name type="common">Svalbard reindeer</name>
    <dbReference type="NCBI Taxonomy" id="3082113"/>
    <lineage>
        <taxon>Eukaryota</taxon>
        <taxon>Metazoa</taxon>
        <taxon>Chordata</taxon>
        <taxon>Craniata</taxon>
        <taxon>Vertebrata</taxon>
        <taxon>Euteleostomi</taxon>
        <taxon>Mammalia</taxon>
        <taxon>Eutheria</taxon>
        <taxon>Laurasiatheria</taxon>
        <taxon>Artiodactyla</taxon>
        <taxon>Ruminantia</taxon>
        <taxon>Pecora</taxon>
        <taxon>Cervidae</taxon>
        <taxon>Odocoileinae</taxon>
        <taxon>Rangifer</taxon>
    </lineage>
</organism>
<keyword evidence="2" id="KW-1185">Reference proteome</keyword>
<sequence>MHPEVITQLQKTKREDWGLPSNCSKEGTVVAPAKEFESSALSSPGFWGPLCSWLSWSWATQRPFPPSPAGHRKHRADTQLPGIDVLQPDFPSVEPHHCTSVALGSLLLTQLGGLSLQALLWLPVTWGSGVLSVPPPVTEGLYGPP</sequence>
<dbReference type="Proteomes" id="UP001176941">
    <property type="component" value="Chromosome 21"/>
</dbReference>
<protein>
    <submittedName>
        <fullName evidence="1">Uncharacterized protein</fullName>
    </submittedName>
</protein>